<evidence type="ECO:0000313" key="1">
    <source>
        <dbReference type="EMBL" id="MBU5670264.1"/>
    </source>
</evidence>
<name>A0ABS6FJT6_9BACL</name>
<keyword evidence="2" id="KW-1185">Reference proteome</keyword>
<organism evidence="1 2">
    <name type="scientific">Paenibacillus brevis</name>
    <dbReference type="NCBI Taxonomy" id="2841508"/>
    <lineage>
        <taxon>Bacteria</taxon>
        <taxon>Bacillati</taxon>
        <taxon>Bacillota</taxon>
        <taxon>Bacilli</taxon>
        <taxon>Bacillales</taxon>
        <taxon>Paenibacillaceae</taxon>
        <taxon>Paenibacillus</taxon>
    </lineage>
</organism>
<dbReference type="RefSeq" id="WP_216476606.1">
    <property type="nucleotide sequence ID" value="NZ_JAHLQJ010000001.1"/>
</dbReference>
<dbReference type="Proteomes" id="UP000743001">
    <property type="component" value="Unassembled WGS sequence"/>
</dbReference>
<comment type="caution">
    <text evidence="1">The sequence shown here is derived from an EMBL/GenBank/DDBJ whole genome shotgun (WGS) entry which is preliminary data.</text>
</comment>
<gene>
    <name evidence="1" type="ORF">KQJ23_00330</name>
</gene>
<accession>A0ABS6FJT6</accession>
<protein>
    <submittedName>
        <fullName evidence="1">RNA polymerase subunit sigma-24</fullName>
    </submittedName>
</protein>
<sequence length="208" mass="24040">MAEKVPTIETRVIDQLSKYRELTGRIRILESYKIGAGMTVSRLNEDDQLQDLHRKLKGMPSYMYLNKHEQKLEQTAHAYLDRYPAGTRAQKRAIPLRGIDRADDKLLWEIRKKIQRVIDARGGCSSDLDDVLERVAELQELQDEKSEIDKILEVMSETHSHFAELLRLRYIQGMPVADVATELCIVPRTFDRWRPIAISKYGELAGMS</sequence>
<reference evidence="1 2" key="1">
    <citation type="submission" date="2021-06" db="EMBL/GenBank/DDBJ databases">
        <authorList>
            <person name="Sun Q."/>
            <person name="Li D."/>
        </authorList>
    </citation>
    <scope>NUCLEOTIDE SEQUENCE [LARGE SCALE GENOMIC DNA]</scope>
    <source>
        <strain evidence="1 2">MSJ-6</strain>
    </source>
</reference>
<proteinExistence type="predicted"/>
<dbReference type="EMBL" id="JAHLQJ010000001">
    <property type="protein sequence ID" value="MBU5670264.1"/>
    <property type="molecule type" value="Genomic_DNA"/>
</dbReference>
<evidence type="ECO:0000313" key="2">
    <source>
        <dbReference type="Proteomes" id="UP000743001"/>
    </source>
</evidence>